<dbReference type="HOGENOM" id="CLU_259162_0_0_1"/>
<organism evidence="2 3">
    <name type="scientific">Tetrahymena thermophila (strain SB210)</name>
    <dbReference type="NCBI Taxonomy" id="312017"/>
    <lineage>
        <taxon>Eukaryota</taxon>
        <taxon>Sar</taxon>
        <taxon>Alveolata</taxon>
        <taxon>Ciliophora</taxon>
        <taxon>Intramacronucleata</taxon>
        <taxon>Oligohymenophorea</taxon>
        <taxon>Hymenostomatida</taxon>
        <taxon>Tetrahymenina</taxon>
        <taxon>Tetrahymenidae</taxon>
        <taxon>Tetrahymena</taxon>
    </lineage>
</organism>
<proteinExistence type="predicted"/>
<dbReference type="InterPro" id="IPR035965">
    <property type="entry name" value="PAS-like_dom_sf"/>
</dbReference>
<keyword evidence="1" id="KW-1133">Transmembrane helix</keyword>
<reference evidence="3" key="1">
    <citation type="journal article" date="2006" name="PLoS Biol.">
        <title>Macronuclear genome sequence of the ciliate Tetrahymena thermophila, a model eukaryote.</title>
        <authorList>
            <person name="Eisen J.A."/>
            <person name="Coyne R.S."/>
            <person name="Wu M."/>
            <person name="Wu D."/>
            <person name="Thiagarajan M."/>
            <person name="Wortman J.R."/>
            <person name="Badger J.H."/>
            <person name="Ren Q."/>
            <person name="Amedeo P."/>
            <person name="Jones K.M."/>
            <person name="Tallon L.J."/>
            <person name="Delcher A.L."/>
            <person name="Salzberg S.L."/>
            <person name="Silva J.C."/>
            <person name="Haas B.J."/>
            <person name="Majoros W.H."/>
            <person name="Farzad M."/>
            <person name="Carlton J.M."/>
            <person name="Smith R.K. Jr."/>
            <person name="Garg J."/>
            <person name="Pearlman R.E."/>
            <person name="Karrer K.M."/>
            <person name="Sun L."/>
            <person name="Manning G."/>
            <person name="Elde N.C."/>
            <person name="Turkewitz A.P."/>
            <person name="Asai D.J."/>
            <person name="Wilkes D.E."/>
            <person name="Wang Y."/>
            <person name="Cai H."/>
            <person name="Collins K."/>
            <person name="Stewart B.A."/>
            <person name="Lee S.R."/>
            <person name="Wilamowska K."/>
            <person name="Weinberg Z."/>
            <person name="Ruzzo W.L."/>
            <person name="Wloga D."/>
            <person name="Gaertig J."/>
            <person name="Frankel J."/>
            <person name="Tsao C.-C."/>
            <person name="Gorovsky M.A."/>
            <person name="Keeling P.J."/>
            <person name="Waller R.F."/>
            <person name="Patron N.J."/>
            <person name="Cherry J.M."/>
            <person name="Stover N.A."/>
            <person name="Krieger C.J."/>
            <person name="del Toro C."/>
            <person name="Ryder H.F."/>
            <person name="Williamson S.C."/>
            <person name="Barbeau R.A."/>
            <person name="Hamilton E.P."/>
            <person name="Orias E."/>
        </authorList>
    </citation>
    <scope>NUCLEOTIDE SEQUENCE [LARGE SCALE GENOMIC DNA]</scope>
    <source>
        <strain evidence="3">SB210</strain>
    </source>
</reference>
<dbReference type="PANTHER" id="PTHR31600">
    <property type="entry name" value="TINY MACROCYSTS PROTEIN B-RELATED"/>
    <property type="match status" value="1"/>
</dbReference>
<feature type="transmembrane region" description="Helical" evidence="1">
    <location>
        <begin position="693"/>
        <end position="716"/>
    </location>
</feature>
<evidence type="ECO:0000313" key="3">
    <source>
        <dbReference type="Proteomes" id="UP000009168"/>
    </source>
</evidence>
<keyword evidence="3" id="KW-1185">Reference proteome</keyword>
<dbReference type="PANTHER" id="PTHR31600:SF2">
    <property type="entry name" value="GAMETE ENRICHED GENE 10 PROTEIN-RELATED"/>
    <property type="match status" value="1"/>
</dbReference>
<feature type="transmembrane region" description="Helical" evidence="1">
    <location>
        <begin position="1035"/>
        <end position="1056"/>
    </location>
</feature>
<dbReference type="SUPFAM" id="SSF55785">
    <property type="entry name" value="PYP-like sensor domain (PAS domain)"/>
    <property type="match status" value="1"/>
</dbReference>
<dbReference type="EMBL" id="GG662822">
    <property type="protein sequence ID" value="EAR89240.2"/>
    <property type="molecule type" value="Genomic_DNA"/>
</dbReference>
<dbReference type="Proteomes" id="UP000009168">
    <property type="component" value="Unassembled WGS sequence"/>
</dbReference>
<gene>
    <name evidence="2" type="ORF">TTHERM_01023060</name>
</gene>
<feature type="transmembrane region" description="Helical" evidence="1">
    <location>
        <begin position="898"/>
        <end position="922"/>
    </location>
</feature>
<dbReference type="RefSeq" id="XP_001009485.2">
    <property type="nucleotide sequence ID" value="XM_001009485.2"/>
</dbReference>
<dbReference type="OrthoDB" id="299087at2759"/>
<evidence type="ECO:0000256" key="1">
    <source>
        <dbReference type="SAM" id="Phobius"/>
    </source>
</evidence>
<dbReference type="AlphaFoldDB" id="Q22VC5"/>
<name>Q22VC5_TETTS</name>
<keyword evidence="1" id="KW-0472">Membrane</keyword>
<dbReference type="Gene3D" id="3.30.450.20">
    <property type="entry name" value="PAS domain"/>
    <property type="match status" value="1"/>
</dbReference>
<dbReference type="InterPro" id="IPR052994">
    <property type="entry name" value="Tiny_macrocysts_regulators"/>
</dbReference>
<dbReference type="KEGG" id="tet:TTHERM_01023060"/>
<sequence>MMDAIYFGDKINECKEKLRSALIQSGQFYDLLCGDFISLKFIQDLSTPLLELKEEIESNFIELLKINPNDLDLQYLVCIYVQVLDFQNRRISQFQKEAFYNLELAQKQKNYKINCLKQNYFYGKNCVVFSSLLKNTFSINLVSNSFFKIFGIKPDMVVGKQLNILIPKAIKKDHDKMIQNFIDQDSMSIIGKGERNTFALDYNGFVFPISLRIKIEMLTEDVGVCALIKKINNQKDYILFDEKGNITDYSKKIYCELFQTTEKKIDDNQNIFNMILNLQEIIQKKQMYTQFCSVLISVKQDKKFKSQKIQENLIFTSVNNQNNLYSFNDDVFIIKFKVCQKQARINVNMTYLEIESYEKETNQNKKNKIIDELNKQLIQREIHSNLNKPTIRSISTGTFSQLEHQIFDGRISQNLEINNSFLQRNLQEDQKYQKARKWSIFNLNSQSIKGNELNQALNQEQKDEYLTKSFSELPSTYRYYRMQEFYENHADSIDQLNQNGGIYDITSYRSSNINENKQIGIHKMLSNLNNSNNNTINFYTTIDHSLSHHRQKQYLLANDQFDSNQIITANSKLFIDQANNPSDFCINFFQNNQNVIEQKYKDFKINENSNGDNILDRNQLQKIMSESDKSFSIEDNLTNKNKRKMRDFQGKEELIQEQQNEIASVNSSKYSQEDRIKKNMIRRIQQKIFAKSLYIMAFAGFVASITLIIVTIIIYLENINSLDNFIDSFLKIDGTIFCFIDVMKILALSNYQYMLGTTPIIQDSLDLQNQENVQVFFQMNSVIQDYSNNFQQLVLNNTSQEQLDELQNNPFLIQIYPIYFYYSTDVSKYQITSYNQSLQYTIMQYFYQIIFYVYNYTEQQESFIWGNIVQFQSRMKNLQLIVENYVQTQFKNMEEQQMSVIILVGILSFLVVFSIIPLYIYIQIKREKVMKLFGTFQPQILEFQIQLIELAIFKIDRTKMVTELDKKMQPSNKSSKMLQSIYRKDLIEQAVEFHNKVSQKRNNSFKQMDLLPKYIKRLQHSRNRSMASFNNLTKFNMPIIFLGIIAIVLLCIQPALNIFQFNPFQTETRATLQDRITLIDVFTLLIENQASHIEQILCLSINYLPSTTYYYSFLQNITDSNQQKISQLQNLTTNLGIQRYNQNLFDDFYKNILNQDLCQVRQNFPQYFNSNLTQATFFSADYI</sequence>
<protein>
    <submittedName>
        <fullName evidence="2">Transmembrane protein, putative</fullName>
    </submittedName>
</protein>
<evidence type="ECO:0000313" key="2">
    <source>
        <dbReference type="EMBL" id="EAR89240.2"/>
    </source>
</evidence>
<keyword evidence="1 2" id="KW-0812">Transmembrane</keyword>
<dbReference type="InParanoid" id="Q22VC5"/>
<accession>Q22VC5</accession>
<dbReference type="GeneID" id="7827893"/>